<accession>A0A2W5EBT4</accession>
<feature type="non-terminal residue" evidence="10">
    <location>
        <position position="368"/>
    </location>
</feature>
<dbReference type="EMBL" id="QFOI01000487">
    <property type="protein sequence ID" value="PZP41775.1"/>
    <property type="molecule type" value="Genomic_DNA"/>
</dbReference>
<dbReference type="InterPro" id="IPR003838">
    <property type="entry name" value="ABC3_permease_C"/>
</dbReference>
<evidence type="ECO:0000256" key="3">
    <source>
        <dbReference type="ARBA" id="ARBA00022692"/>
    </source>
</evidence>
<dbReference type="Pfam" id="PF02687">
    <property type="entry name" value="FtsX"/>
    <property type="match status" value="1"/>
</dbReference>
<comment type="caution">
    <text evidence="10">The sequence shown here is derived from an EMBL/GenBank/DDBJ whole genome shotgun (WGS) entry which is preliminary data.</text>
</comment>
<evidence type="ECO:0000313" key="11">
    <source>
        <dbReference type="Proteomes" id="UP000249645"/>
    </source>
</evidence>
<dbReference type="PANTHER" id="PTHR30572:SF4">
    <property type="entry name" value="ABC TRANSPORTER PERMEASE YTRF"/>
    <property type="match status" value="1"/>
</dbReference>
<dbReference type="Pfam" id="PF12704">
    <property type="entry name" value="MacB_PCD"/>
    <property type="match status" value="1"/>
</dbReference>
<reference evidence="10 11" key="1">
    <citation type="submission" date="2017-11" db="EMBL/GenBank/DDBJ databases">
        <title>Infants hospitalized years apart are colonized by the same room-sourced microbial strains.</title>
        <authorList>
            <person name="Brooks B."/>
            <person name="Olm M.R."/>
            <person name="Firek B.A."/>
            <person name="Baker R."/>
            <person name="Thomas B.C."/>
            <person name="Morowitz M.J."/>
            <person name="Banfield J.F."/>
        </authorList>
    </citation>
    <scope>NUCLEOTIDE SEQUENCE [LARGE SCALE GENOMIC DNA]</scope>
    <source>
        <strain evidence="10">S2_009_000_R2_76</strain>
    </source>
</reference>
<evidence type="ECO:0000256" key="7">
    <source>
        <dbReference type="SAM" id="Phobius"/>
    </source>
</evidence>
<comment type="subcellular location">
    <subcellularLocation>
        <location evidence="1">Cell membrane</location>
        <topology evidence="1">Multi-pass membrane protein</topology>
    </subcellularLocation>
</comment>
<keyword evidence="4 7" id="KW-1133">Transmembrane helix</keyword>
<evidence type="ECO:0000256" key="5">
    <source>
        <dbReference type="ARBA" id="ARBA00023136"/>
    </source>
</evidence>
<dbReference type="GO" id="GO:0022857">
    <property type="term" value="F:transmembrane transporter activity"/>
    <property type="evidence" value="ECO:0007669"/>
    <property type="project" value="TreeGrafter"/>
</dbReference>
<feature type="domain" description="MacB-like periplasmic core" evidence="9">
    <location>
        <begin position="13"/>
        <end position="241"/>
    </location>
</feature>
<evidence type="ECO:0000256" key="6">
    <source>
        <dbReference type="ARBA" id="ARBA00038076"/>
    </source>
</evidence>
<comment type="similarity">
    <text evidence="6">Belongs to the ABC-4 integral membrane protein family.</text>
</comment>
<feature type="transmembrane region" description="Helical" evidence="7">
    <location>
        <begin position="332"/>
        <end position="354"/>
    </location>
</feature>
<evidence type="ECO:0008006" key="12">
    <source>
        <dbReference type="Google" id="ProtNLM"/>
    </source>
</evidence>
<evidence type="ECO:0000256" key="1">
    <source>
        <dbReference type="ARBA" id="ARBA00004651"/>
    </source>
</evidence>
<dbReference type="InterPro" id="IPR050250">
    <property type="entry name" value="Macrolide_Exporter_MacB"/>
</dbReference>
<evidence type="ECO:0000313" key="10">
    <source>
        <dbReference type="EMBL" id="PZP41775.1"/>
    </source>
</evidence>
<evidence type="ECO:0000259" key="8">
    <source>
        <dbReference type="Pfam" id="PF02687"/>
    </source>
</evidence>
<keyword evidence="3 7" id="KW-0812">Transmembrane</keyword>
<evidence type="ECO:0000259" key="9">
    <source>
        <dbReference type="Pfam" id="PF12704"/>
    </source>
</evidence>
<protein>
    <recommendedName>
        <fullName evidence="12">ABC transporter</fullName>
    </recommendedName>
</protein>
<dbReference type="PANTHER" id="PTHR30572">
    <property type="entry name" value="MEMBRANE COMPONENT OF TRANSPORTER-RELATED"/>
    <property type="match status" value="1"/>
</dbReference>
<organism evidence="10 11">
    <name type="scientific">Pseudopedobacter saltans</name>
    <dbReference type="NCBI Taxonomy" id="151895"/>
    <lineage>
        <taxon>Bacteria</taxon>
        <taxon>Pseudomonadati</taxon>
        <taxon>Bacteroidota</taxon>
        <taxon>Sphingobacteriia</taxon>
        <taxon>Sphingobacteriales</taxon>
        <taxon>Sphingobacteriaceae</taxon>
        <taxon>Pseudopedobacter</taxon>
    </lineage>
</organism>
<feature type="transmembrane region" description="Helical" evidence="7">
    <location>
        <begin position="275"/>
        <end position="301"/>
    </location>
</feature>
<dbReference type="Proteomes" id="UP000249645">
    <property type="component" value="Unassembled WGS sequence"/>
</dbReference>
<keyword evidence="2" id="KW-1003">Cell membrane</keyword>
<evidence type="ECO:0000256" key="4">
    <source>
        <dbReference type="ARBA" id="ARBA00022989"/>
    </source>
</evidence>
<dbReference type="InterPro" id="IPR025857">
    <property type="entry name" value="MacB_PCD"/>
</dbReference>
<proteinExistence type="inferred from homology"/>
<dbReference type="AlphaFoldDB" id="A0A2W5EBT4"/>
<feature type="domain" description="ABC3 transporter permease C-terminal" evidence="8">
    <location>
        <begin position="283"/>
        <end position="365"/>
    </location>
</feature>
<keyword evidence="5 7" id="KW-0472">Membrane</keyword>
<feature type="transmembrane region" description="Helical" evidence="7">
    <location>
        <begin position="14"/>
        <end position="34"/>
    </location>
</feature>
<gene>
    <name evidence="10" type="ORF">DI598_17825</name>
</gene>
<sequence>MALQELKVNKLRTFLSLFGITIGIFCIIGVLATFDSLKLYVKNKINEIGTNTIYIDKWEYLNQSDYPWWKFVNRPSVKYGELKLLQERTTLAEHISFLANQTVNLHYRNFSYSNITVNGVSDEYDKIQNFDVQYGRYINASEFVHGSAVGVIGFEIATQLFGSPNAALGKQLAISSKKITVIGVTAKSGGGMIDFGADNAITIPYFCFAGIFNTNNANNSPVLIVLAKPNISNTALIDELRGAMRQIRRLSPRQEDNFALNDINIMSKSFDGMFASLNIGGALIAGLSLLVGGFGVANIMFVTVRERTSQIGLKKAIGANKGTILTEFLLESAFLCVLGGLLGLVFVYVLTLIFNTFMPFPIVISASI</sequence>
<evidence type="ECO:0000256" key="2">
    <source>
        <dbReference type="ARBA" id="ARBA00022475"/>
    </source>
</evidence>
<name>A0A2W5EBT4_9SPHI</name>
<dbReference type="GO" id="GO:0005886">
    <property type="term" value="C:plasma membrane"/>
    <property type="evidence" value="ECO:0007669"/>
    <property type="project" value="UniProtKB-SubCell"/>
</dbReference>